<keyword evidence="4 7" id="KW-0521">NADP</keyword>
<dbReference type="RefSeq" id="WP_056937637.1">
    <property type="nucleotide sequence ID" value="NZ_AZFN01000017.1"/>
</dbReference>
<proteinExistence type="inferred from homology"/>
<dbReference type="PANTHER" id="PTHR32338">
    <property type="entry name" value="N-ACETYL-GAMMA-GLUTAMYL-PHOSPHATE REDUCTASE, CHLOROPLASTIC-RELATED-RELATED"/>
    <property type="match status" value="1"/>
</dbReference>
<dbReference type="GO" id="GO:0070401">
    <property type="term" value="F:NADP+ binding"/>
    <property type="evidence" value="ECO:0007669"/>
    <property type="project" value="InterPro"/>
</dbReference>
<dbReference type="UniPathway" id="UPA00068">
    <property type="reaction ID" value="UER00108"/>
</dbReference>
<dbReference type="SUPFAM" id="SSF55347">
    <property type="entry name" value="Glyceraldehyde-3-phosphate dehydrogenase-like, C-terminal domain"/>
    <property type="match status" value="1"/>
</dbReference>
<evidence type="ECO:0000256" key="5">
    <source>
        <dbReference type="ARBA" id="ARBA00023002"/>
    </source>
</evidence>
<sequence>MKVSLVGVTGYSGMVLYHLLSQHPQVEKILLFGHSATATNENHRSTSGLPSYLNISDPLLPYDCQTIEERSDVVFFATPAGVTSQVAQPLINDNFPVIDLSGDYRLKDPLQYQKWYHKEPVAKETLRKASYNLADLSKPTSNYVANPGCYATATLLGLAPLVINHLIEPDSIIVDAKSGLSGAGKKLTTNSHYAYINENMLPYKVNQHQHIPEICQQLHQWNDQVNSIQFTTTLVPMTRGILASIYAKAIKPTSTDQLQEVYQTFYADHPWARVYLDGFPSVKNVSHSNYCDLGISYNEATNTIFVGSVIDNLVKGAAGQAIQNMNHLFNFDETMGFNLIPDIP</sequence>
<organism evidence="10 11">
    <name type="scientific">Limosilactobacillus gastricus DSM 16045</name>
    <dbReference type="NCBI Taxonomy" id="1423749"/>
    <lineage>
        <taxon>Bacteria</taxon>
        <taxon>Bacillati</taxon>
        <taxon>Bacillota</taxon>
        <taxon>Bacilli</taxon>
        <taxon>Lactobacillales</taxon>
        <taxon>Lactobacillaceae</taxon>
        <taxon>Limosilactobacillus</taxon>
    </lineage>
</organism>
<keyword evidence="11" id="KW-1185">Reference proteome</keyword>
<dbReference type="CDD" id="cd17895">
    <property type="entry name" value="AGPR_1_N"/>
    <property type="match status" value="1"/>
</dbReference>
<evidence type="ECO:0000256" key="8">
    <source>
        <dbReference type="PROSITE-ProRule" id="PRU10010"/>
    </source>
</evidence>
<dbReference type="GO" id="GO:0006526">
    <property type="term" value="P:L-arginine biosynthetic process"/>
    <property type="evidence" value="ECO:0007669"/>
    <property type="project" value="UniProtKB-UniRule"/>
</dbReference>
<dbReference type="SMART" id="SM00859">
    <property type="entry name" value="Semialdhyde_dh"/>
    <property type="match status" value="1"/>
</dbReference>
<keyword evidence="7" id="KW-0963">Cytoplasm</keyword>
<dbReference type="Proteomes" id="UP000051739">
    <property type="component" value="Unassembled WGS sequence"/>
</dbReference>
<evidence type="ECO:0000256" key="2">
    <source>
        <dbReference type="ARBA" id="ARBA00022571"/>
    </source>
</evidence>
<evidence type="ECO:0000313" key="11">
    <source>
        <dbReference type="Proteomes" id="UP000051739"/>
    </source>
</evidence>
<dbReference type="EC" id="1.2.1.38" evidence="7"/>
<evidence type="ECO:0000256" key="3">
    <source>
        <dbReference type="ARBA" id="ARBA00022605"/>
    </source>
</evidence>
<feature type="active site" evidence="7 8">
    <location>
        <position position="149"/>
    </location>
</feature>
<evidence type="ECO:0000313" key="10">
    <source>
        <dbReference type="EMBL" id="KRM01472.1"/>
    </source>
</evidence>
<dbReference type="PROSITE" id="PS01224">
    <property type="entry name" value="ARGC"/>
    <property type="match status" value="1"/>
</dbReference>
<dbReference type="PATRIC" id="fig|1423749.3.peg.609"/>
<dbReference type="AlphaFoldDB" id="A0A0R1V7Q0"/>
<evidence type="ECO:0000256" key="4">
    <source>
        <dbReference type="ARBA" id="ARBA00022857"/>
    </source>
</evidence>
<dbReference type="InterPro" id="IPR000706">
    <property type="entry name" value="AGPR_type-1"/>
</dbReference>
<dbReference type="CDD" id="cd23934">
    <property type="entry name" value="AGPR_1_C"/>
    <property type="match status" value="1"/>
</dbReference>
<dbReference type="InterPro" id="IPR036291">
    <property type="entry name" value="NAD(P)-bd_dom_sf"/>
</dbReference>
<keyword evidence="5 7" id="KW-0560">Oxidoreductase</keyword>
<dbReference type="InterPro" id="IPR050085">
    <property type="entry name" value="AGPR"/>
</dbReference>
<protein>
    <recommendedName>
        <fullName evidence="7">N-acetyl-gamma-glutamyl-phosphate reductase</fullName>
        <shortName evidence="7">AGPR</shortName>
        <ecNumber evidence="7">1.2.1.38</ecNumber>
    </recommendedName>
    <alternativeName>
        <fullName evidence="7">N-acetyl-glutamate semialdehyde dehydrogenase</fullName>
        <shortName evidence="7">NAGSA dehydrogenase</shortName>
    </alternativeName>
</protein>
<evidence type="ECO:0000256" key="1">
    <source>
        <dbReference type="ARBA" id="ARBA00004862"/>
    </source>
</evidence>
<evidence type="ECO:0000259" key="9">
    <source>
        <dbReference type="SMART" id="SM00859"/>
    </source>
</evidence>
<dbReference type="Pfam" id="PF01118">
    <property type="entry name" value="Semialdhyde_dh"/>
    <property type="match status" value="1"/>
</dbReference>
<evidence type="ECO:0000256" key="6">
    <source>
        <dbReference type="ARBA" id="ARBA00050557"/>
    </source>
</evidence>
<dbReference type="InterPro" id="IPR058924">
    <property type="entry name" value="AGPR_dimerisation_dom"/>
</dbReference>
<keyword evidence="2 7" id="KW-0055">Arginine biosynthesis</keyword>
<dbReference type="Gene3D" id="3.40.50.720">
    <property type="entry name" value="NAD(P)-binding Rossmann-like Domain"/>
    <property type="match status" value="1"/>
</dbReference>
<gene>
    <name evidence="7" type="primary">argC</name>
    <name evidence="10" type="ORF">FC60_GL000605</name>
</gene>
<comment type="subcellular location">
    <subcellularLocation>
        <location evidence="7">Cytoplasm</location>
    </subcellularLocation>
</comment>
<comment type="catalytic activity">
    <reaction evidence="6 7">
        <text>N-acetyl-L-glutamate 5-semialdehyde + phosphate + NADP(+) = N-acetyl-L-glutamyl 5-phosphate + NADPH + H(+)</text>
        <dbReference type="Rhea" id="RHEA:21588"/>
        <dbReference type="ChEBI" id="CHEBI:15378"/>
        <dbReference type="ChEBI" id="CHEBI:29123"/>
        <dbReference type="ChEBI" id="CHEBI:43474"/>
        <dbReference type="ChEBI" id="CHEBI:57783"/>
        <dbReference type="ChEBI" id="CHEBI:57936"/>
        <dbReference type="ChEBI" id="CHEBI:58349"/>
        <dbReference type="EC" id="1.2.1.38"/>
    </reaction>
</comment>
<dbReference type="Gene3D" id="3.30.360.10">
    <property type="entry name" value="Dihydrodipicolinate Reductase, domain 2"/>
    <property type="match status" value="1"/>
</dbReference>
<dbReference type="HAMAP" id="MF_00150">
    <property type="entry name" value="ArgC_type1"/>
    <property type="match status" value="1"/>
</dbReference>
<dbReference type="SUPFAM" id="SSF51735">
    <property type="entry name" value="NAD(P)-binding Rossmann-fold domains"/>
    <property type="match status" value="1"/>
</dbReference>
<evidence type="ECO:0000256" key="7">
    <source>
        <dbReference type="HAMAP-Rule" id="MF_00150"/>
    </source>
</evidence>
<comment type="pathway">
    <text evidence="1 7">Amino-acid biosynthesis; L-arginine biosynthesis; N(2)-acetyl-L-ornithine from L-glutamate: step 3/4.</text>
</comment>
<dbReference type="GO" id="GO:0051287">
    <property type="term" value="F:NAD binding"/>
    <property type="evidence" value="ECO:0007669"/>
    <property type="project" value="InterPro"/>
</dbReference>
<dbReference type="PANTHER" id="PTHR32338:SF10">
    <property type="entry name" value="N-ACETYL-GAMMA-GLUTAMYL-PHOSPHATE REDUCTASE, CHLOROPLASTIC-RELATED"/>
    <property type="match status" value="1"/>
</dbReference>
<dbReference type="NCBIfam" id="TIGR01850">
    <property type="entry name" value="argC"/>
    <property type="match status" value="1"/>
</dbReference>
<dbReference type="InterPro" id="IPR023013">
    <property type="entry name" value="AGPR_AS"/>
</dbReference>
<name>A0A0R1V7Q0_9LACO</name>
<comment type="caution">
    <text evidence="10">The sequence shown here is derived from an EMBL/GenBank/DDBJ whole genome shotgun (WGS) entry which is preliminary data.</text>
</comment>
<comment type="similarity">
    <text evidence="7">Belongs to the NAGSA dehydrogenase family. Type 1 subfamily.</text>
</comment>
<dbReference type="GO" id="GO:0003942">
    <property type="term" value="F:N-acetyl-gamma-glutamyl-phosphate reductase activity"/>
    <property type="evidence" value="ECO:0007669"/>
    <property type="project" value="UniProtKB-UniRule"/>
</dbReference>
<dbReference type="EMBL" id="AZFN01000017">
    <property type="protein sequence ID" value="KRM01472.1"/>
    <property type="molecule type" value="Genomic_DNA"/>
</dbReference>
<dbReference type="Pfam" id="PF22698">
    <property type="entry name" value="Semialdhyde_dhC_1"/>
    <property type="match status" value="1"/>
</dbReference>
<dbReference type="GO" id="GO:0005737">
    <property type="term" value="C:cytoplasm"/>
    <property type="evidence" value="ECO:0007669"/>
    <property type="project" value="UniProtKB-SubCell"/>
</dbReference>
<comment type="function">
    <text evidence="7">Catalyzes the NADPH-dependent reduction of N-acetyl-5-glutamyl phosphate to yield N-acetyl-L-glutamate 5-semialdehyde.</text>
</comment>
<dbReference type="InterPro" id="IPR000534">
    <property type="entry name" value="Semialdehyde_DH_NAD-bd"/>
</dbReference>
<dbReference type="FunFam" id="3.30.360.10:FF:000014">
    <property type="entry name" value="N-acetyl-gamma-glutamyl-phosphate reductase"/>
    <property type="match status" value="1"/>
</dbReference>
<accession>A0A0R1V7Q0</accession>
<feature type="domain" description="Semialdehyde dehydrogenase NAD-binding" evidence="9">
    <location>
        <begin position="2"/>
        <end position="129"/>
    </location>
</feature>
<keyword evidence="3 7" id="KW-0028">Amino-acid biosynthesis</keyword>
<reference evidence="10 11" key="1">
    <citation type="journal article" date="2015" name="Genome Announc.">
        <title>Expanding the biotechnology potential of lactobacilli through comparative genomics of 213 strains and associated genera.</title>
        <authorList>
            <person name="Sun Z."/>
            <person name="Harris H.M."/>
            <person name="McCann A."/>
            <person name="Guo C."/>
            <person name="Argimon S."/>
            <person name="Zhang W."/>
            <person name="Yang X."/>
            <person name="Jeffery I.B."/>
            <person name="Cooney J.C."/>
            <person name="Kagawa T.F."/>
            <person name="Liu W."/>
            <person name="Song Y."/>
            <person name="Salvetti E."/>
            <person name="Wrobel A."/>
            <person name="Rasinkangas P."/>
            <person name="Parkhill J."/>
            <person name="Rea M.C."/>
            <person name="O'Sullivan O."/>
            <person name="Ritari J."/>
            <person name="Douillard F.P."/>
            <person name="Paul Ross R."/>
            <person name="Yang R."/>
            <person name="Briner A.E."/>
            <person name="Felis G.E."/>
            <person name="de Vos W.M."/>
            <person name="Barrangou R."/>
            <person name="Klaenhammer T.R."/>
            <person name="Caufield P.W."/>
            <person name="Cui Y."/>
            <person name="Zhang H."/>
            <person name="O'Toole P.W."/>
        </authorList>
    </citation>
    <scope>NUCLEOTIDE SEQUENCE [LARGE SCALE GENOMIC DNA]</scope>
    <source>
        <strain evidence="10 11">DSM 16045</strain>
    </source>
</reference>